<gene>
    <name evidence="4" type="ORF">B5J99_08450</name>
</gene>
<dbReference type="InterPro" id="IPR017972">
    <property type="entry name" value="Cyt_P450_CS"/>
</dbReference>
<dbReference type="PRINTS" id="PR00359">
    <property type="entry name" value="BP450"/>
</dbReference>
<dbReference type="PROSITE" id="PS00086">
    <property type="entry name" value="CYTOCHROME_P450"/>
    <property type="match status" value="1"/>
</dbReference>
<proteinExistence type="inferred from homology"/>
<dbReference type="Proteomes" id="UP000258016">
    <property type="component" value="Chromosome"/>
</dbReference>
<keyword evidence="2" id="KW-0479">Metal-binding</keyword>
<dbReference type="InterPro" id="IPR036396">
    <property type="entry name" value="Cyt_P450_sf"/>
</dbReference>
<dbReference type="SUPFAM" id="SSF48264">
    <property type="entry name" value="Cytochrome P450"/>
    <property type="match status" value="1"/>
</dbReference>
<dbReference type="PRINTS" id="PR00385">
    <property type="entry name" value="P450"/>
</dbReference>
<feature type="region of interest" description="Disordered" evidence="3">
    <location>
        <begin position="1"/>
        <end position="25"/>
    </location>
</feature>
<evidence type="ECO:0000313" key="4">
    <source>
        <dbReference type="EMBL" id="ASR51492.1"/>
    </source>
</evidence>
<evidence type="ECO:0000256" key="2">
    <source>
        <dbReference type="RuleBase" id="RU000461"/>
    </source>
</evidence>
<dbReference type="InterPro" id="IPR002397">
    <property type="entry name" value="Cyt_P450_B"/>
</dbReference>
<keyword evidence="2" id="KW-0349">Heme</keyword>
<name>A0ABN5B387_9SPHN</name>
<keyword evidence="2" id="KW-0408">Iron</keyword>
<sequence length="435" mass="47194">MLRSAMRAGIWQGRPPAGTGSGNGGPWLMEVRRGNPPRALQTQAPDVSTAPGASGLPPEVHFAQLRAQCPVALQAGSGTNGAGRAAWVLTRYDDIVAAANDPETFGQSQRFAGERRPPLESNPPEHRIWRRMLQPYFLPKAINQMEPFTRALARDLLAPILATGSGDAAHGVARPLPPQILLRWLGQPSEDWETIKLACEHAYFQGSPDPAERAAFEEAEALLWRYARDTVASRIERGTHEADDDPVSAMLAAMPTEPAVTRPLIDGVVRLLLAAGHDSTTSALGMCIGFVAGDGDLQQSLRSDPTRIPAAIEEMLRLRTPVLQMPRTVMADTVVGGRELAAGDSVLLAFASGNRDASAFENAECFDMGRRSGQHIAFGVGIHRCIGNILARQEIRVVLEELLAATCSFRPDGDIEHEFWHPYGLRRLPLSLVPR</sequence>
<reference evidence="4 5" key="1">
    <citation type="submission" date="2017-03" db="EMBL/GenBank/DDBJ databases">
        <title>Complete genome sequence of Blastomonas fulva degrading microcsystin LR.</title>
        <authorList>
            <person name="Lee H.-g."/>
            <person name="Jin L."/>
            <person name="oh H.-M."/>
        </authorList>
    </citation>
    <scope>NUCLEOTIDE SEQUENCE [LARGE SCALE GENOMIC DNA]</scope>
    <source>
        <strain evidence="4 5">T2</strain>
    </source>
</reference>
<keyword evidence="2" id="KW-0560">Oxidoreductase</keyword>
<keyword evidence="2" id="KW-0503">Monooxygenase</keyword>
<dbReference type="Pfam" id="PF00067">
    <property type="entry name" value="p450"/>
    <property type="match status" value="1"/>
</dbReference>
<dbReference type="InterPro" id="IPR001128">
    <property type="entry name" value="Cyt_P450"/>
</dbReference>
<evidence type="ECO:0008006" key="6">
    <source>
        <dbReference type="Google" id="ProtNLM"/>
    </source>
</evidence>
<evidence type="ECO:0000313" key="5">
    <source>
        <dbReference type="Proteomes" id="UP000258016"/>
    </source>
</evidence>
<dbReference type="PANTHER" id="PTHR46696">
    <property type="entry name" value="P450, PUTATIVE (EUROFUNG)-RELATED"/>
    <property type="match status" value="1"/>
</dbReference>
<comment type="similarity">
    <text evidence="1 2">Belongs to the cytochrome P450 family.</text>
</comment>
<dbReference type="Gene3D" id="1.10.630.10">
    <property type="entry name" value="Cytochrome P450"/>
    <property type="match status" value="1"/>
</dbReference>
<accession>A0ABN5B387</accession>
<feature type="region of interest" description="Disordered" evidence="3">
    <location>
        <begin position="37"/>
        <end position="57"/>
    </location>
</feature>
<dbReference type="PANTHER" id="PTHR46696:SF6">
    <property type="entry name" value="P450, PUTATIVE (EUROFUNG)-RELATED"/>
    <property type="match status" value="1"/>
</dbReference>
<keyword evidence="5" id="KW-1185">Reference proteome</keyword>
<protein>
    <recommendedName>
        <fullName evidence="6">Cytochrome</fullName>
    </recommendedName>
</protein>
<evidence type="ECO:0000256" key="3">
    <source>
        <dbReference type="SAM" id="MobiDB-lite"/>
    </source>
</evidence>
<evidence type="ECO:0000256" key="1">
    <source>
        <dbReference type="ARBA" id="ARBA00010617"/>
    </source>
</evidence>
<dbReference type="EMBL" id="CP020083">
    <property type="protein sequence ID" value="ASR51492.1"/>
    <property type="molecule type" value="Genomic_DNA"/>
</dbReference>
<organism evidence="4 5">
    <name type="scientific">Blastomonas fulva</name>
    <dbReference type="NCBI Taxonomy" id="1550728"/>
    <lineage>
        <taxon>Bacteria</taxon>
        <taxon>Pseudomonadati</taxon>
        <taxon>Pseudomonadota</taxon>
        <taxon>Alphaproteobacteria</taxon>
        <taxon>Sphingomonadales</taxon>
        <taxon>Sphingomonadaceae</taxon>
        <taxon>Blastomonas</taxon>
    </lineage>
</organism>